<name>A0A226EUH9_FOLCA</name>
<dbReference type="PANTHER" id="PTHR47800">
    <property type="entry name" value="C2 DOMAIN-CONTAINING PROTEIN"/>
    <property type="match status" value="1"/>
</dbReference>
<reference evidence="3 4" key="1">
    <citation type="submission" date="2015-12" db="EMBL/GenBank/DDBJ databases">
        <title>The genome of Folsomia candida.</title>
        <authorList>
            <person name="Faddeeva A."/>
            <person name="Derks M.F."/>
            <person name="Anvar Y."/>
            <person name="Smit S."/>
            <person name="Van Straalen N."/>
            <person name="Roelofs D."/>
        </authorList>
    </citation>
    <scope>NUCLEOTIDE SEQUENCE [LARGE SCALE GENOMIC DNA]</scope>
    <source>
        <strain evidence="3 4">VU population</strain>
        <tissue evidence="3">Whole body</tissue>
    </source>
</reference>
<dbReference type="EMBL" id="LNIX01000002">
    <property type="protein sequence ID" value="OXA60880.1"/>
    <property type="molecule type" value="Genomic_DNA"/>
</dbReference>
<evidence type="ECO:0000313" key="3">
    <source>
        <dbReference type="EMBL" id="OXA60880.1"/>
    </source>
</evidence>
<dbReference type="Gene3D" id="2.60.40.150">
    <property type="entry name" value="C2 domain"/>
    <property type="match status" value="2"/>
</dbReference>
<feature type="signal peptide" evidence="1">
    <location>
        <begin position="1"/>
        <end position="21"/>
    </location>
</feature>
<dbReference type="Pfam" id="PF00168">
    <property type="entry name" value="C2"/>
    <property type="match status" value="2"/>
</dbReference>
<dbReference type="AlphaFoldDB" id="A0A226EUH9"/>
<accession>A0A226EUH9</accession>
<proteinExistence type="predicted"/>
<feature type="domain" description="C2" evidence="2">
    <location>
        <begin position="148"/>
        <end position="273"/>
    </location>
</feature>
<dbReference type="GO" id="GO:0010628">
    <property type="term" value="P:positive regulation of gene expression"/>
    <property type="evidence" value="ECO:0007669"/>
    <property type="project" value="TreeGrafter"/>
</dbReference>
<dbReference type="CDD" id="cd00030">
    <property type="entry name" value="C2"/>
    <property type="match status" value="2"/>
</dbReference>
<organism evidence="3 4">
    <name type="scientific">Folsomia candida</name>
    <name type="common">Springtail</name>
    <dbReference type="NCBI Taxonomy" id="158441"/>
    <lineage>
        <taxon>Eukaryota</taxon>
        <taxon>Metazoa</taxon>
        <taxon>Ecdysozoa</taxon>
        <taxon>Arthropoda</taxon>
        <taxon>Hexapoda</taxon>
        <taxon>Collembola</taxon>
        <taxon>Entomobryomorpha</taxon>
        <taxon>Isotomoidea</taxon>
        <taxon>Isotomidae</taxon>
        <taxon>Proisotominae</taxon>
        <taxon>Folsomia</taxon>
    </lineage>
</organism>
<dbReference type="PROSITE" id="PS50004">
    <property type="entry name" value="C2"/>
    <property type="match status" value="2"/>
</dbReference>
<dbReference type="InterPro" id="IPR000008">
    <property type="entry name" value="C2_dom"/>
</dbReference>
<evidence type="ECO:0000256" key="1">
    <source>
        <dbReference type="SAM" id="SignalP"/>
    </source>
</evidence>
<dbReference type="STRING" id="158441.A0A226EUH9"/>
<dbReference type="PANTHER" id="PTHR47800:SF5">
    <property type="entry name" value="FER-1-LIKE PROTEIN 6"/>
    <property type="match status" value="1"/>
</dbReference>
<keyword evidence="1" id="KW-0732">Signal</keyword>
<protein>
    <submittedName>
        <fullName evidence="3">Synaptotagmin-4</fullName>
    </submittedName>
</protein>
<keyword evidence="4" id="KW-1185">Reference proteome</keyword>
<dbReference type="InterPro" id="IPR035892">
    <property type="entry name" value="C2_domain_sf"/>
</dbReference>
<sequence>MANKILLHLLVLAAFLALVHSAGISKGKLRFKVSGRNLPDKDTGLGTTDGYFQLYVSTDGGRTKTKLTKSDTINDQENPNWGNVFEFEFDRSKNQYWFFEVLDDDTLAEDDTVGRVWVNVANYVDKGQITTAKLDKEKGYLIIQSVDKPVQIDASTPVGQLPMPAGTKDVDTISGLPTKDDVGFVPGKSDPYVIITATDGISGKEREVGRSSTVSSSSSPNWGDVFQFQWDRKKDQRFKLKIWDEDTLGDEKLGLGWMEVNDFVAQGSYTLLLPKKGTITLTKA</sequence>
<dbReference type="Proteomes" id="UP000198287">
    <property type="component" value="Unassembled WGS sequence"/>
</dbReference>
<dbReference type="OrthoDB" id="270970at2759"/>
<comment type="caution">
    <text evidence="3">The sequence shown here is derived from an EMBL/GenBank/DDBJ whole genome shotgun (WGS) entry which is preliminary data.</text>
</comment>
<evidence type="ECO:0000259" key="2">
    <source>
        <dbReference type="PROSITE" id="PS50004"/>
    </source>
</evidence>
<feature type="domain" description="C2" evidence="2">
    <location>
        <begin position="1"/>
        <end position="133"/>
    </location>
</feature>
<dbReference type="SUPFAM" id="SSF49562">
    <property type="entry name" value="C2 domain (Calcium/lipid-binding domain, CaLB)"/>
    <property type="match status" value="2"/>
</dbReference>
<dbReference type="OMA" id="GWMEVND"/>
<evidence type="ECO:0000313" key="4">
    <source>
        <dbReference type="Proteomes" id="UP000198287"/>
    </source>
</evidence>
<gene>
    <name evidence="3" type="ORF">Fcan01_04863</name>
</gene>
<dbReference type="SMART" id="SM00239">
    <property type="entry name" value="C2"/>
    <property type="match status" value="2"/>
</dbReference>
<feature type="chain" id="PRO_5012488775" evidence="1">
    <location>
        <begin position="22"/>
        <end position="284"/>
    </location>
</feature>